<accession>A0AAU2VKI9</accession>
<dbReference type="Gene3D" id="3.40.50.1820">
    <property type="entry name" value="alpha/beta hydrolase"/>
    <property type="match status" value="1"/>
</dbReference>
<evidence type="ECO:0000256" key="4">
    <source>
        <dbReference type="SAM" id="MobiDB-lite"/>
    </source>
</evidence>
<dbReference type="GO" id="GO:0003847">
    <property type="term" value="F:1-alkyl-2-acetylglycerophosphocholine esterase activity"/>
    <property type="evidence" value="ECO:0007669"/>
    <property type="project" value="TreeGrafter"/>
</dbReference>
<sequence length="394" mass="41845">MTTPGHHRAGVAALLVLALSAPLLGAAPASAAHTPRPPSRAAPADALELPDPTGPYAVGRRTLHLVDHHRTDPWVPSAGDRELMVSVTYPSRPATGSPAPYMTTEEARLLLEARGLEGVVPPETVARTDTHEREGASPARGRFPLVLLSPGFSMPRTTLTSIAEDLTSRGYVVASVDHAYESVGTAFPGGRVLTCAACEQAETDEELAAVARGRAEDMSFVIDELTHGRQAGALSRAIDPARIGMAGHSIGGAAAAETMAGDRRVRAGADLDGDFFVSPAAAGVGGRPFMMLGTEDRHSPDSVPNDWPEAWPHLEGWKRWLTVAGSEHFSFTDLPDLAEQLGLSDPAVPLSAEQGWHITRDYVAAFFDLHLRGIPQPLLDGPATKYPEVVFRQP</sequence>
<proteinExistence type="predicted"/>
<evidence type="ECO:0000256" key="1">
    <source>
        <dbReference type="ARBA" id="ARBA00022801"/>
    </source>
</evidence>
<evidence type="ECO:0000256" key="2">
    <source>
        <dbReference type="ARBA" id="ARBA00022963"/>
    </source>
</evidence>
<organism evidence="6">
    <name type="scientific">Streptomyces sp. NBC_00008</name>
    <dbReference type="NCBI Taxonomy" id="2903610"/>
    <lineage>
        <taxon>Bacteria</taxon>
        <taxon>Bacillati</taxon>
        <taxon>Actinomycetota</taxon>
        <taxon>Actinomycetes</taxon>
        <taxon>Kitasatosporales</taxon>
        <taxon>Streptomycetaceae</taxon>
        <taxon>Streptomyces</taxon>
    </lineage>
</organism>
<gene>
    <name evidence="6" type="ORF">OG398_06985</name>
</gene>
<feature type="chain" id="PRO_5043726651" evidence="5">
    <location>
        <begin position="32"/>
        <end position="394"/>
    </location>
</feature>
<protein>
    <submittedName>
        <fullName evidence="6">Alpha/beta hydrolase</fullName>
    </submittedName>
</protein>
<evidence type="ECO:0000256" key="5">
    <source>
        <dbReference type="SAM" id="SignalP"/>
    </source>
</evidence>
<keyword evidence="2" id="KW-0442">Lipid degradation</keyword>
<feature type="compositionally biased region" description="Low complexity" evidence="4">
    <location>
        <begin position="41"/>
        <end position="51"/>
    </location>
</feature>
<dbReference type="PANTHER" id="PTHR10272">
    <property type="entry name" value="PLATELET-ACTIVATING FACTOR ACETYLHYDROLASE"/>
    <property type="match status" value="1"/>
</dbReference>
<evidence type="ECO:0000313" key="6">
    <source>
        <dbReference type="EMBL" id="WTW68029.1"/>
    </source>
</evidence>
<keyword evidence="1 6" id="KW-0378">Hydrolase</keyword>
<dbReference type="GO" id="GO:0016042">
    <property type="term" value="P:lipid catabolic process"/>
    <property type="evidence" value="ECO:0007669"/>
    <property type="project" value="UniProtKB-KW"/>
</dbReference>
<dbReference type="AlphaFoldDB" id="A0AAU2VKI9"/>
<dbReference type="PANTHER" id="PTHR10272:SF0">
    <property type="entry name" value="PLATELET-ACTIVATING FACTOR ACETYLHYDROLASE"/>
    <property type="match status" value="1"/>
</dbReference>
<dbReference type="SUPFAM" id="SSF53474">
    <property type="entry name" value="alpha/beta-Hydrolases"/>
    <property type="match status" value="1"/>
</dbReference>
<dbReference type="EMBL" id="CP108313">
    <property type="protein sequence ID" value="WTW68029.1"/>
    <property type="molecule type" value="Genomic_DNA"/>
</dbReference>
<reference evidence="6" key="1">
    <citation type="submission" date="2022-10" db="EMBL/GenBank/DDBJ databases">
        <title>The complete genomes of actinobacterial strains from the NBC collection.</title>
        <authorList>
            <person name="Joergensen T.S."/>
            <person name="Alvarez Arevalo M."/>
            <person name="Sterndorff E.B."/>
            <person name="Faurdal D."/>
            <person name="Vuksanovic O."/>
            <person name="Mourched A.-S."/>
            <person name="Charusanti P."/>
            <person name="Shaw S."/>
            <person name="Blin K."/>
            <person name="Weber T."/>
        </authorList>
    </citation>
    <scope>NUCLEOTIDE SEQUENCE</scope>
    <source>
        <strain evidence="6">NBC_00008</strain>
    </source>
</reference>
<keyword evidence="5" id="KW-0732">Signal</keyword>
<feature type="signal peptide" evidence="5">
    <location>
        <begin position="1"/>
        <end position="31"/>
    </location>
</feature>
<name>A0AAU2VKI9_9ACTN</name>
<keyword evidence="3" id="KW-0443">Lipid metabolism</keyword>
<dbReference type="InterPro" id="IPR029058">
    <property type="entry name" value="AB_hydrolase_fold"/>
</dbReference>
<feature type="region of interest" description="Disordered" evidence="4">
    <location>
        <begin position="28"/>
        <end position="55"/>
    </location>
</feature>
<dbReference type="Pfam" id="PF03403">
    <property type="entry name" value="PAF-AH_p_II"/>
    <property type="match status" value="2"/>
</dbReference>
<evidence type="ECO:0000256" key="3">
    <source>
        <dbReference type="ARBA" id="ARBA00023098"/>
    </source>
</evidence>